<dbReference type="GeneID" id="99651601"/>
<evidence type="ECO:0000313" key="2">
    <source>
        <dbReference type="Proteomes" id="UP000183413"/>
    </source>
</evidence>
<dbReference type="SUPFAM" id="SSF53335">
    <property type="entry name" value="S-adenosyl-L-methionine-dependent methyltransferases"/>
    <property type="match status" value="1"/>
</dbReference>
<protein>
    <submittedName>
        <fullName evidence="1">Methyltransferase domain-containing protein</fullName>
    </submittedName>
</protein>
<gene>
    <name evidence="1" type="ORF">SAMN04489713_103163</name>
</gene>
<dbReference type="CDD" id="cd02440">
    <property type="entry name" value="AdoMet_MTases"/>
    <property type="match status" value="1"/>
</dbReference>
<dbReference type="InParanoid" id="A0A1I5C6V6"/>
<dbReference type="GO" id="GO:0032259">
    <property type="term" value="P:methylation"/>
    <property type="evidence" value="ECO:0007669"/>
    <property type="project" value="UniProtKB-KW"/>
</dbReference>
<keyword evidence="2" id="KW-1185">Reference proteome</keyword>
<accession>A0A1I5C6V6</accession>
<dbReference type="Proteomes" id="UP000183413">
    <property type="component" value="Unassembled WGS sequence"/>
</dbReference>
<dbReference type="STRING" id="1993.SAMN04489713_103163"/>
<dbReference type="Gene3D" id="3.40.50.150">
    <property type="entry name" value="Vaccinia Virus protein VP39"/>
    <property type="match status" value="1"/>
</dbReference>
<dbReference type="Pfam" id="PF13489">
    <property type="entry name" value="Methyltransf_23"/>
    <property type="match status" value="1"/>
</dbReference>
<sequence length="272" mass="29218">MTAYRPCVLCAGRTRETEFTLPMGTVVRCHGCSLVSMVGRTGELVRCSYDERYYRRADAPGPGYSDYFGAQEAVRREISCALADTVLSLAPAAQHVLDLGCGGGFLVDAMVERGVGATGLDGSEHAIEQARAHGGGGRYLRAGIGAADLPAAAPFDVVTLIDVIEHLPDPVEALRWAAGLTAPEGKIVLLTPRYGGRLLSEQGAAYVHFNSDHMYYFTESTLRAIITRAIGPALTRIEDVLTLVRKQNVAIPDSMARKYGVDRESMLATVTL</sequence>
<organism evidence="1 2">
    <name type="scientific">Actinomadura madurae</name>
    <dbReference type="NCBI Taxonomy" id="1993"/>
    <lineage>
        <taxon>Bacteria</taxon>
        <taxon>Bacillati</taxon>
        <taxon>Actinomycetota</taxon>
        <taxon>Actinomycetes</taxon>
        <taxon>Streptosporangiales</taxon>
        <taxon>Thermomonosporaceae</taxon>
        <taxon>Actinomadura</taxon>
    </lineage>
</organism>
<evidence type="ECO:0000313" key="1">
    <source>
        <dbReference type="EMBL" id="SFN82719.1"/>
    </source>
</evidence>
<dbReference type="AlphaFoldDB" id="A0A1I5C6V6"/>
<dbReference type="OrthoDB" id="6064711at2"/>
<dbReference type="RefSeq" id="WP_143118347.1">
    <property type="nucleotide sequence ID" value="NZ_CP083237.1"/>
</dbReference>
<dbReference type="InterPro" id="IPR029063">
    <property type="entry name" value="SAM-dependent_MTases_sf"/>
</dbReference>
<dbReference type="GO" id="GO:0008168">
    <property type="term" value="F:methyltransferase activity"/>
    <property type="evidence" value="ECO:0007669"/>
    <property type="project" value="UniProtKB-KW"/>
</dbReference>
<name>A0A1I5C6V6_9ACTN</name>
<dbReference type="PANTHER" id="PTHR43861">
    <property type="entry name" value="TRANS-ACONITATE 2-METHYLTRANSFERASE-RELATED"/>
    <property type="match status" value="1"/>
</dbReference>
<proteinExistence type="predicted"/>
<keyword evidence="1" id="KW-0808">Transferase</keyword>
<reference evidence="1 2" key="1">
    <citation type="submission" date="2016-10" db="EMBL/GenBank/DDBJ databases">
        <authorList>
            <person name="de Groot N.N."/>
        </authorList>
    </citation>
    <scope>NUCLEOTIDE SEQUENCE [LARGE SCALE GENOMIC DNA]</scope>
    <source>
        <strain evidence="1 2">DSM 43067</strain>
    </source>
</reference>
<keyword evidence="1" id="KW-0489">Methyltransferase</keyword>
<dbReference type="EMBL" id="FOVH01000003">
    <property type="protein sequence ID" value="SFN82719.1"/>
    <property type="molecule type" value="Genomic_DNA"/>
</dbReference>